<dbReference type="NCBIfam" id="TIGR02937">
    <property type="entry name" value="sigma70-ECF"/>
    <property type="match status" value="1"/>
</dbReference>
<dbReference type="InterPro" id="IPR013324">
    <property type="entry name" value="RNA_pol_sigma_r3/r4-like"/>
</dbReference>
<keyword evidence="4" id="KW-0804">Transcription</keyword>
<comment type="similarity">
    <text evidence="1">Belongs to the sigma-70 factor family. ECF subfamily.</text>
</comment>
<dbReference type="PANTHER" id="PTHR43133:SF46">
    <property type="entry name" value="RNA POLYMERASE SIGMA-70 FACTOR ECF SUBFAMILY"/>
    <property type="match status" value="1"/>
</dbReference>
<dbReference type="InterPro" id="IPR036388">
    <property type="entry name" value="WH-like_DNA-bd_sf"/>
</dbReference>
<evidence type="ECO:0000259" key="6">
    <source>
        <dbReference type="Pfam" id="PF08281"/>
    </source>
</evidence>
<evidence type="ECO:0000256" key="4">
    <source>
        <dbReference type="ARBA" id="ARBA00023163"/>
    </source>
</evidence>
<keyword evidence="2" id="KW-0805">Transcription regulation</keyword>
<dbReference type="InterPro" id="IPR039425">
    <property type="entry name" value="RNA_pol_sigma-70-like"/>
</dbReference>
<dbReference type="GO" id="GO:0016987">
    <property type="term" value="F:sigma factor activity"/>
    <property type="evidence" value="ECO:0007669"/>
    <property type="project" value="UniProtKB-KW"/>
</dbReference>
<gene>
    <name evidence="7" type="ORF">EHW67_09130</name>
</gene>
<evidence type="ECO:0000256" key="1">
    <source>
        <dbReference type="ARBA" id="ARBA00010641"/>
    </source>
</evidence>
<keyword evidence="8" id="KW-1185">Reference proteome</keyword>
<evidence type="ECO:0000313" key="8">
    <source>
        <dbReference type="Proteomes" id="UP000267585"/>
    </source>
</evidence>
<dbReference type="InterPro" id="IPR007627">
    <property type="entry name" value="RNA_pol_sigma70_r2"/>
</dbReference>
<dbReference type="InterPro" id="IPR014284">
    <property type="entry name" value="RNA_pol_sigma-70_dom"/>
</dbReference>
<dbReference type="Pfam" id="PF08281">
    <property type="entry name" value="Sigma70_r4_2"/>
    <property type="match status" value="1"/>
</dbReference>
<dbReference type="GO" id="GO:0006352">
    <property type="term" value="P:DNA-templated transcription initiation"/>
    <property type="evidence" value="ECO:0007669"/>
    <property type="project" value="InterPro"/>
</dbReference>
<evidence type="ECO:0000313" key="7">
    <source>
        <dbReference type="EMBL" id="RTE54078.1"/>
    </source>
</evidence>
<name>A0A3S0D6F4_9FLAO</name>
<dbReference type="Proteomes" id="UP000267585">
    <property type="component" value="Unassembled WGS sequence"/>
</dbReference>
<sequence>MSANYTNQKKLLKHLKKGKTPAYTYLVDLYYEQLCNYAQNLARDDYQSEDIVQNVIVRIWQQRDKLNSNINIKNYLYRSVYNEFIDQYRRSNAITALEKKYIEGLDIVLEDEDFNNSERIMAMVMKTVENLPPKCRETFLLSKKEGLTYIEIAEYQNVSVNTVEKQIGKAIRIVRETLKDKIKTVLFLLLGLNSKNVEH</sequence>
<comment type="caution">
    <text evidence="7">The sequence shown here is derived from an EMBL/GenBank/DDBJ whole genome shotgun (WGS) entry which is preliminary data.</text>
</comment>
<dbReference type="InterPro" id="IPR013249">
    <property type="entry name" value="RNA_pol_sigma70_r4_t2"/>
</dbReference>
<proteinExistence type="inferred from homology"/>
<dbReference type="AlphaFoldDB" id="A0A3S0D6F4"/>
<protein>
    <submittedName>
        <fullName evidence="7">RNA polymerase sigma-70 factor</fullName>
    </submittedName>
</protein>
<dbReference type="InterPro" id="IPR014327">
    <property type="entry name" value="RNA_pol_sigma70_bacteroid"/>
</dbReference>
<feature type="domain" description="RNA polymerase sigma factor 70 region 4 type 2" evidence="6">
    <location>
        <begin position="123"/>
        <end position="171"/>
    </location>
</feature>
<dbReference type="GO" id="GO:0003677">
    <property type="term" value="F:DNA binding"/>
    <property type="evidence" value="ECO:0007669"/>
    <property type="project" value="InterPro"/>
</dbReference>
<dbReference type="PANTHER" id="PTHR43133">
    <property type="entry name" value="RNA POLYMERASE ECF-TYPE SIGMA FACTO"/>
    <property type="match status" value="1"/>
</dbReference>
<dbReference type="SUPFAM" id="SSF88946">
    <property type="entry name" value="Sigma2 domain of RNA polymerase sigma factors"/>
    <property type="match status" value="1"/>
</dbReference>
<dbReference type="SUPFAM" id="SSF88659">
    <property type="entry name" value="Sigma3 and sigma4 domains of RNA polymerase sigma factors"/>
    <property type="match status" value="1"/>
</dbReference>
<feature type="domain" description="RNA polymerase sigma-70 region 2" evidence="5">
    <location>
        <begin position="26"/>
        <end position="92"/>
    </location>
</feature>
<accession>A0A3S0D6F4</accession>
<dbReference type="OrthoDB" id="1100095at2"/>
<organism evidence="7 8">
    <name type="scientific">Arenibacter aquaticus</name>
    <dbReference type="NCBI Taxonomy" id="2489054"/>
    <lineage>
        <taxon>Bacteria</taxon>
        <taxon>Pseudomonadati</taxon>
        <taxon>Bacteroidota</taxon>
        <taxon>Flavobacteriia</taxon>
        <taxon>Flavobacteriales</taxon>
        <taxon>Flavobacteriaceae</taxon>
        <taxon>Arenibacter</taxon>
    </lineage>
</organism>
<dbReference type="Gene3D" id="1.10.1740.10">
    <property type="match status" value="1"/>
</dbReference>
<dbReference type="NCBIfam" id="TIGR02985">
    <property type="entry name" value="Sig70_bacteroi1"/>
    <property type="match status" value="1"/>
</dbReference>
<evidence type="ECO:0000256" key="3">
    <source>
        <dbReference type="ARBA" id="ARBA00023082"/>
    </source>
</evidence>
<dbReference type="Pfam" id="PF04542">
    <property type="entry name" value="Sigma70_r2"/>
    <property type="match status" value="1"/>
</dbReference>
<reference evidence="7 8" key="1">
    <citation type="submission" date="2018-11" db="EMBL/GenBank/DDBJ databases">
        <title>Arenibacter aquaticus sp.nov., a marine bacterium isolated from surface seawater in the South China Sea.</title>
        <authorList>
            <person name="Guo J."/>
            <person name="Sun J."/>
        </authorList>
    </citation>
    <scope>NUCLEOTIDE SEQUENCE [LARGE SCALE GENOMIC DNA]</scope>
    <source>
        <strain evidence="7 8">GUO666</strain>
    </source>
</reference>
<dbReference type="Gene3D" id="1.10.10.10">
    <property type="entry name" value="Winged helix-like DNA-binding domain superfamily/Winged helix DNA-binding domain"/>
    <property type="match status" value="1"/>
</dbReference>
<evidence type="ECO:0000256" key="2">
    <source>
        <dbReference type="ARBA" id="ARBA00023015"/>
    </source>
</evidence>
<dbReference type="InterPro" id="IPR013325">
    <property type="entry name" value="RNA_pol_sigma_r2"/>
</dbReference>
<dbReference type="EMBL" id="RQPJ01000003">
    <property type="protein sequence ID" value="RTE54078.1"/>
    <property type="molecule type" value="Genomic_DNA"/>
</dbReference>
<keyword evidence="3" id="KW-0731">Sigma factor</keyword>
<dbReference type="RefSeq" id="WP_126162066.1">
    <property type="nucleotide sequence ID" value="NZ_RQPJ01000003.1"/>
</dbReference>
<evidence type="ECO:0000259" key="5">
    <source>
        <dbReference type="Pfam" id="PF04542"/>
    </source>
</evidence>